<keyword evidence="5" id="KW-0460">Magnesium</keyword>
<keyword evidence="4" id="KW-0378">Hydrolase</keyword>
<dbReference type="SUPFAM" id="SSF55811">
    <property type="entry name" value="Nudix"/>
    <property type="match status" value="1"/>
</dbReference>
<dbReference type="InterPro" id="IPR015797">
    <property type="entry name" value="NUDIX_hydrolase-like_dom_sf"/>
</dbReference>
<evidence type="ECO:0000313" key="9">
    <source>
        <dbReference type="Proteomes" id="UP000294558"/>
    </source>
</evidence>
<comment type="cofactor">
    <cofactor evidence="1">
        <name>Mn(2+)</name>
        <dbReference type="ChEBI" id="CHEBI:29035"/>
    </cofactor>
</comment>
<evidence type="ECO:0000259" key="7">
    <source>
        <dbReference type="PROSITE" id="PS51462"/>
    </source>
</evidence>
<comment type="caution">
    <text evidence="8">The sequence shown here is derived from an EMBL/GenBank/DDBJ whole genome shotgun (WGS) entry which is preliminary data.</text>
</comment>
<keyword evidence="3" id="KW-0479">Metal-binding</keyword>
<dbReference type="Gene3D" id="3.90.79.10">
    <property type="entry name" value="Nucleoside Triphosphate Pyrophosphohydrolase"/>
    <property type="match status" value="2"/>
</dbReference>
<dbReference type="CDD" id="cd18870">
    <property type="entry name" value="NUDIX_AcylCoAdiphos_Nudt19"/>
    <property type="match status" value="1"/>
</dbReference>
<dbReference type="GO" id="GO:0016818">
    <property type="term" value="F:hydrolase activity, acting on acid anhydrides, in phosphorus-containing anhydrides"/>
    <property type="evidence" value="ECO:0007669"/>
    <property type="project" value="InterPro"/>
</dbReference>
<gene>
    <name evidence="8" type="ORF">BDK89_1346</name>
</gene>
<evidence type="ECO:0000256" key="1">
    <source>
        <dbReference type="ARBA" id="ARBA00001936"/>
    </source>
</evidence>
<dbReference type="AlphaFoldDB" id="A0A4V3EIU3"/>
<dbReference type="GO" id="GO:0046872">
    <property type="term" value="F:metal ion binding"/>
    <property type="evidence" value="ECO:0007669"/>
    <property type="project" value="UniProtKB-KW"/>
</dbReference>
<proteinExistence type="predicted"/>
<evidence type="ECO:0000256" key="4">
    <source>
        <dbReference type="ARBA" id="ARBA00022801"/>
    </source>
</evidence>
<dbReference type="InterPro" id="IPR039121">
    <property type="entry name" value="NUDT19"/>
</dbReference>
<sequence>MRIDVIDQPDAEVPARPAATLVLVRDGDGELEVLMIHRGAETAFGGMWAFPGGGIEDDDIPAGTEPDPLPAARRAAVRETQEEISLTVDPDSLVFWSHWLPPGKNALSPKRYSTWFFVAEAHDGHADHVIDVDGNEVHAHQWVPPAVALHMQERGEILIAPPTYVTLTQLARYGDVVSALAAADPRYFATHMLMDGDTRLCLWEGDAAYGLDDHTIDGPRHRLAMDEVNGWRYFNTVG</sequence>
<comment type="cofactor">
    <cofactor evidence="2">
        <name>Mg(2+)</name>
        <dbReference type="ChEBI" id="CHEBI:18420"/>
    </cofactor>
</comment>
<name>A0A4V3EIU3_9ACTN</name>
<keyword evidence="6" id="KW-0464">Manganese</keyword>
<evidence type="ECO:0000256" key="5">
    <source>
        <dbReference type="ARBA" id="ARBA00022842"/>
    </source>
</evidence>
<dbReference type="Pfam" id="PF00293">
    <property type="entry name" value="NUDIX"/>
    <property type="match status" value="1"/>
</dbReference>
<organism evidence="8 9">
    <name type="scientific">Ilumatobacter fluminis</name>
    <dbReference type="NCBI Taxonomy" id="467091"/>
    <lineage>
        <taxon>Bacteria</taxon>
        <taxon>Bacillati</taxon>
        <taxon>Actinomycetota</taxon>
        <taxon>Acidimicrobiia</taxon>
        <taxon>Acidimicrobiales</taxon>
        <taxon>Ilumatobacteraceae</taxon>
        <taxon>Ilumatobacter</taxon>
    </lineage>
</organism>
<dbReference type="OrthoDB" id="7183442at2"/>
<dbReference type="RefSeq" id="WP_133868196.1">
    <property type="nucleotide sequence ID" value="NZ_SOAU01000001.1"/>
</dbReference>
<feature type="domain" description="Nudix hydrolase" evidence="7">
    <location>
        <begin position="14"/>
        <end position="165"/>
    </location>
</feature>
<evidence type="ECO:0000313" key="8">
    <source>
        <dbReference type="EMBL" id="TDT15768.1"/>
    </source>
</evidence>
<dbReference type="Proteomes" id="UP000294558">
    <property type="component" value="Unassembled WGS sequence"/>
</dbReference>
<dbReference type="EMBL" id="SOAU01000001">
    <property type="protein sequence ID" value="TDT15768.1"/>
    <property type="molecule type" value="Genomic_DNA"/>
</dbReference>
<evidence type="ECO:0000256" key="2">
    <source>
        <dbReference type="ARBA" id="ARBA00001946"/>
    </source>
</evidence>
<dbReference type="PROSITE" id="PS51462">
    <property type="entry name" value="NUDIX"/>
    <property type="match status" value="1"/>
</dbReference>
<reference evidence="8 9" key="1">
    <citation type="submission" date="2019-03" db="EMBL/GenBank/DDBJ databases">
        <title>Sequencing the genomes of 1000 actinobacteria strains.</title>
        <authorList>
            <person name="Klenk H.-P."/>
        </authorList>
    </citation>
    <scope>NUCLEOTIDE SEQUENCE [LARGE SCALE GENOMIC DNA]</scope>
    <source>
        <strain evidence="8 9">DSM 18936</strain>
    </source>
</reference>
<dbReference type="PANTHER" id="PTHR12318">
    <property type="entry name" value="TESTOSTERONE-REGULATED PROTEIN RP2"/>
    <property type="match status" value="1"/>
</dbReference>
<keyword evidence="9" id="KW-1185">Reference proteome</keyword>
<protein>
    <submittedName>
        <fullName evidence="8">8-oxo-dGTP pyrophosphatase MutT (NUDIX family)</fullName>
    </submittedName>
</protein>
<evidence type="ECO:0000256" key="6">
    <source>
        <dbReference type="ARBA" id="ARBA00023211"/>
    </source>
</evidence>
<dbReference type="InterPro" id="IPR000086">
    <property type="entry name" value="NUDIX_hydrolase_dom"/>
</dbReference>
<dbReference type="PANTHER" id="PTHR12318:SF0">
    <property type="entry name" value="ACYL-COENZYME A DIPHOSPHATASE NUDT19"/>
    <property type="match status" value="1"/>
</dbReference>
<evidence type="ECO:0000256" key="3">
    <source>
        <dbReference type="ARBA" id="ARBA00022723"/>
    </source>
</evidence>
<accession>A0A4V3EIU3</accession>